<dbReference type="InterPro" id="IPR002885">
    <property type="entry name" value="PPR_rpt"/>
</dbReference>
<dbReference type="Pfam" id="PF01535">
    <property type="entry name" value="PPR"/>
    <property type="match status" value="1"/>
</dbReference>
<dbReference type="EMBL" id="GBRH01180741">
    <property type="protein sequence ID" value="JAE17155.1"/>
    <property type="molecule type" value="Transcribed_RNA"/>
</dbReference>
<evidence type="ECO:0000256" key="2">
    <source>
        <dbReference type="ARBA" id="ARBA00022946"/>
    </source>
</evidence>
<reference evidence="4" key="1">
    <citation type="submission" date="2014-09" db="EMBL/GenBank/DDBJ databases">
        <authorList>
            <person name="Magalhaes I.L.F."/>
            <person name="Oliveira U."/>
            <person name="Santos F.R."/>
            <person name="Vidigal T.H.D.A."/>
            <person name="Brescovit A.D."/>
            <person name="Santos A.J."/>
        </authorList>
    </citation>
    <scope>NUCLEOTIDE SEQUENCE</scope>
    <source>
        <tissue evidence="4">Shoot tissue taken approximately 20 cm above the soil surface</tissue>
    </source>
</reference>
<dbReference type="NCBIfam" id="TIGR00756">
    <property type="entry name" value="PPR"/>
    <property type="match status" value="2"/>
</dbReference>
<proteinExistence type="predicted"/>
<reference evidence="4" key="2">
    <citation type="journal article" date="2015" name="Data Brief">
        <title>Shoot transcriptome of the giant reed, Arundo donax.</title>
        <authorList>
            <person name="Barrero R.A."/>
            <person name="Guerrero F.D."/>
            <person name="Moolhuijzen P."/>
            <person name="Goolsby J.A."/>
            <person name="Tidwell J."/>
            <person name="Bellgard S.E."/>
            <person name="Bellgard M.I."/>
        </authorList>
    </citation>
    <scope>NUCLEOTIDE SEQUENCE</scope>
    <source>
        <tissue evidence="4">Shoot tissue taken approximately 20 cm above the soil surface</tissue>
    </source>
</reference>
<dbReference type="GO" id="GO:0003729">
    <property type="term" value="F:mRNA binding"/>
    <property type="evidence" value="ECO:0007669"/>
    <property type="project" value="TreeGrafter"/>
</dbReference>
<dbReference type="Gene3D" id="1.25.40.10">
    <property type="entry name" value="Tetratricopeptide repeat domain"/>
    <property type="match status" value="1"/>
</dbReference>
<feature type="repeat" description="PPR" evidence="3">
    <location>
        <begin position="9"/>
        <end position="43"/>
    </location>
</feature>
<evidence type="ECO:0008006" key="5">
    <source>
        <dbReference type="Google" id="ProtNLM"/>
    </source>
</evidence>
<organism evidence="4">
    <name type="scientific">Arundo donax</name>
    <name type="common">Giant reed</name>
    <name type="synonym">Donax arundinaceus</name>
    <dbReference type="NCBI Taxonomy" id="35708"/>
    <lineage>
        <taxon>Eukaryota</taxon>
        <taxon>Viridiplantae</taxon>
        <taxon>Streptophyta</taxon>
        <taxon>Embryophyta</taxon>
        <taxon>Tracheophyta</taxon>
        <taxon>Spermatophyta</taxon>
        <taxon>Magnoliopsida</taxon>
        <taxon>Liliopsida</taxon>
        <taxon>Poales</taxon>
        <taxon>Poaceae</taxon>
        <taxon>PACMAD clade</taxon>
        <taxon>Arundinoideae</taxon>
        <taxon>Arundineae</taxon>
        <taxon>Arundo</taxon>
    </lineage>
</organism>
<dbReference type="InterPro" id="IPR011990">
    <property type="entry name" value="TPR-like_helical_dom_sf"/>
</dbReference>
<keyword evidence="1" id="KW-0677">Repeat</keyword>
<dbReference type="PANTHER" id="PTHR47932">
    <property type="entry name" value="ATPASE EXPRESSION PROTEIN 3"/>
    <property type="match status" value="1"/>
</dbReference>
<evidence type="ECO:0000313" key="4">
    <source>
        <dbReference type="EMBL" id="JAE17155.1"/>
    </source>
</evidence>
<dbReference type="Pfam" id="PF12854">
    <property type="entry name" value="PPR_1"/>
    <property type="match status" value="1"/>
</dbReference>
<keyword evidence="2" id="KW-0809">Transit peptide</keyword>
<protein>
    <recommendedName>
        <fullName evidence="5">Pentatricopeptide repeat-containing protein</fullName>
    </recommendedName>
</protein>
<dbReference type="PROSITE" id="PS51375">
    <property type="entry name" value="PPR"/>
    <property type="match status" value="1"/>
</dbReference>
<evidence type="ECO:0000256" key="1">
    <source>
        <dbReference type="ARBA" id="ARBA00022737"/>
    </source>
</evidence>
<sequence>MFREDCPLDETTVSILIDSLCRNGLVDLATAVFEQMSKYGCTPNSMICNSLVNSFSEQGRGDETLKLLNSMS</sequence>
<dbReference type="PANTHER" id="PTHR47932:SF19">
    <property type="entry name" value="OS02G0470000 PROTEIN"/>
    <property type="match status" value="1"/>
</dbReference>
<dbReference type="AlphaFoldDB" id="A0A0A9FWE8"/>
<evidence type="ECO:0000256" key="3">
    <source>
        <dbReference type="PROSITE-ProRule" id="PRU00708"/>
    </source>
</evidence>
<accession>A0A0A9FWE8</accession>
<name>A0A0A9FWE8_ARUDO</name>